<dbReference type="Gene3D" id="1.10.3700.10">
    <property type="entry name" value="AGR C 984p-like"/>
    <property type="match status" value="1"/>
</dbReference>
<reference evidence="1 2" key="1">
    <citation type="submission" date="2018-09" db="EMBL/GenBank/DDBJ databases">
        <authorList>
            <person name="Grouzdev D.S."/>
            <person name="Krutkina M.S."/>
        </authorList>
    </citation>
    <scope>NUCLEOTIDE SEQUENCE [LARGE SCALE GENOMIC DNA]</scope>
    <source>
        <strain evidence="1 2">RmlP001</strain>
    </source>
</reference>
<sequence>MSTTAAYLAVANNLSRQQAATASQGDVKNATDYYLANIGKVQTVGQFVNNYQLFSYAMKAFGLSDMTYAKGLMTKVLNGGVTSSSALANTLSDPRYKAFATAFNFAANGTSTTTSTAATTGTTAKYVEQTLEDNQGKTNQGVSNALYFSRHASSITSVYGLLADSTMLSVVETAYGISSTLGQSDIDTQAAVLTRVVPIADLQDESKVAKIISRYTAQYDVSTSASATNVLLADTSDATTSILDAANGIGSTVAADSVLNLFDTTAAQSGVSSNLLLSLAKLHKGG</sequence>
<proteinExistence type="predicted"/>
<comment type="caution">
    <text evidence="1">The sequence shown here is derived from an EMBL/GenBank/DDBJ whole genome shotgun (WGS) entry which is preliminary data.</text>
</comment>
<evidence type="ECO:0000313" key="1">
    <source>
        <dbReference type="EMBL" id="RYB03130.1"/>
    </source>
</evidence>
<reference evidence="1 2" key="2">
    <citation type="submission" date="2019-02" db="EMBL/GenBank/DDBJ databases">
        <title>'Lichenibacterium ramalinii' gen. nov. sp. nov., 'Lichenibacterium minor' gen. nov. sp. nov.</title>
        <authorList>
            <person name="Pankratov T."/>
        </authorList>
    </citation>
    <scope>NUCLEOTIDE SEQUENCE [LARGE SCALE GENOMIC DNA]</scope>
    <source>
        <strain evidence="1 2">RmlP001</strain>
    </source>
</reference>
<protein>
    <submittedName>
        <fullName evidence="1">DUF1217 domain-containing protein</fullName>
    </submittedName>
</protein>
<dbReference type="EMBL" id="QYBC01000016">
    <property type="protein sequence ID" value="RYB03130.1"/>
    <property type="molecule type" value="Genomic_DNA"/>
</dbReference>
<dbReference type="Pfam" id="PF06748">
    <property type="entry name" value="DUF1217"/>
    <property type="match status" value="1"/>
</dbReference>
<dbReference type="InterPro" id="IPR010626">
    <property type="entry name" value="DUF1217"/>
</dbReference>
<dbReference type="SUPFAM" id="SSF158837">
    <property type="entry name" value="AGR C 984p-like"/>
    <property type="match status" value="1"/>
</dbReference>
<dbReference type="OrthoDB" id="7824597at2"/>
<accession>A0A4Q2R8H5</accession>
<dbReference type="InterPro" id="IPR023157">
    <property type="entry name" value="AGR-C-984p-like_sf"/>
</dbReference>
<name>A0A4Q2R8H5_9HYPH</name>
<dbReference type="AlphaFoldDB" id="A0A4Q2R8H5"/>
<evidence type="ECO:0000313" key="2">
    <source>
        <dbReference type="Proteomes" id="UP000289411"/>
    </source>
</evidence>
<organism evidence="1 2">
    <name type="scientific">Lichenibacterium ramalinae</name>
    <dbReference type="NCBI Taxonomy" id="2316527"/>
    <lineage>
        <taxon>Bacteria</taxon>
        <taxon>Pseudomonadati</taxon>
        <taxon>Pseudomonadota</taxon>
        <taxon>Alphaproteobacteria</taxon>
        <taxon>Hyphomicrobiales</taxon>
        <taxon>Lichenihabitantaceae</taxon>
        <taxon>Lichenibacterium</taxon>
    </lineage>
</organism>
<gene>
    <name evidence="1" type="ORF">D3272_18380</name>
</gene>
<dbReference type="Proteomes" id="UP000289411">
    <property type="component" value="Unassembled WGS sequence"/>
</dbReference>
<keyword evidence="2" id="KW-1185">Reference proteome</keyword>